<dbReference type="FunFam" id="2.40.10.10:FF:000010">
    <property type="entry name" value="Kallikrein related peptidase 11"/>
    <property type="match status" value="1"/>
</dbReference>
<dbReference type="InterPro" id="IPR018114">
    <property type="entry name" value="TRYPSIN_HIS"/>
</dbReference>
<dbReference type="PROSITE" id="PS00134">
    <property type="entry name" value="TRYPSIN_HIS"/>
    <property type="match status" value="1"/>
</dbReference>
<dbReference type="InterPro" id="IPR033116">
    <property type="entry name" value="TRYPSIN_SER"/>
</dbReference>
<keyword evidence="7" id="KW-0732">Signal</keyword>
<evidence type="ECO:0000313" key="10">
    <source>
        <dbReference type="Proteomes" id="UP001066276"/>
    </source>
</evidence>
<proteinExistence type="inferred from homology"/>
<reference evidence="9" key="1">
    <citation type="journal article" date="2022" name="bioRxiv">
        <title>Sequencing and chromosome-scale assembly of the giantPleurodeles waltlgenome.</title>
        <authorList>
            <person name="Brown T."/>
            <person name="Elewa A."/>
            <person name="Iarovenko S."/>
            <person name="Subramanian E."/>
            <person name="Araus A.J."/>
            <person name="Petzold A."/>
            <person name="Susuki M."/>
            <person name="Suzuki K.-i.T."/>
            <person name="Hayashi T."/>
            <person name="Toyoda A."/>
            <person name="Oliveira C."/>
            <person name="Osipova E."/>
            <person name="Leigh N.D."/>
            <person name="Simon A."/>
            <person name="Yun M.H."/>
        </authorList>
    </citation>
    <scope>NUCLEOTIDE SEQUENCE</scope>
    <source>
        <strain evidence="9">20211129_DDA</strain>
        <tissue evidence="9">Liver</tissue>
    </source>
</reference>
<dbReference type="EMBL" id="JANPWB010000011">
    <property type="protein sequence ID" value="KAJ1132111.1"/>
    <property type="molecule type" value="Genomic_DNA"/>
</dbReference>
<dbReference type="Proteomes" id="UP001066276">
    <property type="component" value="Chromosome 7"/>
</dbReference>
<dbReference type="GO" id="GO:0004252">
    <property type="term" value="F:serine-type endopeptidase activity"/>
    <property type="evidence" value="ECO:0007669"/>
    <property type="project" value="InterPro"/>
</dbReference>
<evidence type="ECO:0000256" key="5">
    <source>
        <dbReference type="ARBA" id="ARBA00023157"/>
    </source>
</evidence>
<evidence type="ECO:0000256" key="6">
    <source>
        <dbReference type="RuleBase" id="RU363034"/>
    </source>
</evidence>
<sequence>MKEAAAAALLLVIGAVAQAHDKILGGYECPAHSRPWQVSLYYINKHICGGVLINNCWVLTAAHCQMKSLQIRLGEHNLKNYEETEQFTFVEKSIPHSGFNEQTYENDIMLLKLATPAVYNEYVRALPLPTSCVPEGTNCVVSGWGTLTSPEDTFPDVLQCLNVKTVSQADCARAFPDDVITDGMLCAGGFEGGKDSCQGDSGGPLVCKDQLAGIVSWGHLPCGAPGKPGVYTKICKYVEWINEKIAGTCGK</sequence>
<dbReference type="InterPro" id="IPR050127">
    <property type="entry name" value="Serine_Proteases_S1"/>
</dbReference>
<dbReference type="GO" id="GO:0005615">
    <property type="term" value="C:extracellular space"/>
    <property type="evidence" value="ECO:0007669"/>
    <property type="project" value="TreeGrafter"/>
</dbReference>
<keyword evidence="3 6" id="KW-0378">Hydrolase</keyword>
<dbReference type="PANTHER" id="PTHR24264:SF76">
    <property type="entry name" value="TRYPSIN"/>
    <property type="match status" value="1"/>
</dbReference>
<dbReference type="InterPro" id="IPR009003">
    <property type="entry name" value="Peptidase_S1_PA"/>
</dbReference>
<name>A0AAV7PUV8_PLEWA</name>
<evidence type="ECO:0000256" key="7">
    <source>
        <dbReference type="SAM" id="SignalP"/>
    </source>
</evidence>
<dbReference type="PANTHER" id="PTHR24264">
    <property type="entry name" value="TRYPSIN-RELATED"/>
    <property type="match status" value="1"/>
</dbReference>
<comment type="caution">
    <text evidence="9">The sequence shown here is derived from an EMBL/GenBank/DDBJ whole genome shotgun (WGS) entry which is preliminary data.</text>
</comment>
<dbReference type="Pfam" id="PF00089">
    <property type="entry name" value="Trypsin"/>
    <property type="match status" value="1"/>
</dbReference>
<dbReference type="Gene3D" id="2.40.10.10">
    <property type="entry name" value="Trypsin-like serine proteases"/>
    <property type="match status" value="2"/>
</dbReference>
<evidence type="ECO:0000259" key="8">
    <source>
        <dbReference type="PROSITE" id="PS50240"/>
    </source>
</evidence>
<evidence type="ECO:0000313" key="9">
    <source>
        <dbReference type="EMBL" id="KAJ1132111.1"/>
    </source>
</evidence>
<evidence type="ECO:0000256" key="4">
    <source>
        <dbReference type="ARBA" id="ARBA00022825"/>
    </source>
</evidence>
<dbReference type="PROSITE" id="PS00135">
    <property type="entry name" value="TRYPSIN_SER"/>
    <property type="match status" value="1"/>
</dbReference>
<dbReference type="PROSITE" id="PS50240">
    <property type="entry name" value="TRYPSIN_DOM"/>
    <property type="match status" value="1"/>
</dbReference>
<dbReference type="AlphaFoldDB" id="A0AAV7PUV8"/>
<evidence type="ECO:0000256" key="1">
    <source>
        <dbReference type="ARBA" id="ARBA00009228"/>
    </source>
</evidence>
<feature type="chain" id="PRO_5043955968" description="Peptidase S1 domain-containing protein" evidence="7">
    <location>
        <begin position="20"/>
        <end position="251"/>
    </location>
</feature>
<dbReference type="InterPro" id="IPR043504">
    <property type="entry name" value="Peptidase_S1_PA_chymotrypsin"/>
</dbReference>
<dbReference type="PRINTS" id="PR00722">
    <property type="entry name" value="CHYMOTRYPSIN"/>
</dbReference>
<evidence type="ECO:0000256" key="2">
    <source>
        <dbReference type="ARBA" id="ARBA00022670"/>
    </source>
</evidence>
<dbReference type="FunFam" id="2.40.10.10:FF:000021">
    <property type="entry name" value="Kallikrein 1"/>
    <property type="match status" value="1"/>
</dbReference>
<comment type="similarity">
    <text evidence="1">Belongs to the peptidase S1 family. Snake venom subfamily.</text>
</comment>
<feature type="signal peptide" evidence="7">
    <location>
        <begin position="1"/>
        <end position="19"/>
    </location>
</feature>
<dbReference type="SUPFAM" id="SSF50494">
    <property type="entry name" value="Trypsin-like serine proteases"/>
    <property type="match status" value="1"/>
</dbReference>
<feature type="domain" description="Peptidase S1" evidence="8">
    <location>
        <begin position="23"/>
        <end position="246"/>
    </location>
</feature>
<dbReference type="GO" id="GO:0006508">
    <property type="term" value="P:proteolysis"/>
    <property type="evidence" value="ECO:0007669"/>
    <property type="project" value="UniProtKB-KW"/>
</dbReference>
<keyword evidence="2 6" id="KW-0645">Protease</keyword>
<protein>
    <recommendedName>
        <fullName evidence="8">Peptidase S1 domain-containing protein</fullName>
    </recommendedName>
</protein>
<dbReference type="SMART" id="SM00020">
    <property type="entry name" value="Tryp_SPc"/>
    <property type="match status" value="1"/>
</dbReference>
<dbReference type="InterPro" id="IPR001254">
    <property type="entry name" value="Trypsin_dom"/>
</dbReference>
<keyword evidence="10" id="KW-1185">Reference proteome</keyword>
<organism evidence="9 10">
    <name type="scientific">Pleurodeles waltl</name>
    <name type="common">Iberian ribbed newt</name>
    <dbReference type="NCBI Taxonomy" id="8319"/>
    <lineage>
        <taxon>Eukaryota</taxon>
        <taxon>Metazoa</taxon>
        <taxon>Chordata</taxon>
        <taxon>Craniata</taxon>
        <taxon>Vertebrata</taxon>
        <taxon>Euteleostomi</taxon>
        <taxon>Amphibia</taxon>
        <taxon>Batrachia</taxon>
        <taxon>Caudata</taxon>
        <taxon>Salamandroidea</taxon>
        <taxon>Salamandridae</taxon>
        <taxon>Pleurodelinae</taxon>
        <taxon>Pleurodeles</taxon>
    </lineage>
</organism>
<accession>A0AAV7PUV8</accession>
<dbReference type="CDD" id="cd00190">
    <property type="entry name" value="Tryp_SPc"/>
    <property type="match status" value="1"/>
</dbReference>
<keyword evidence="4 6" id="KW-0720">Serine protease</keyword>
<dbReference type="InterPro" id="IPR001314">
    <property type="entry name" value="Peptidase_S1A"/>
</dbReference>
<keyword evidence="5" id="KW-1015">Disulfide bond</keyword>
<evidence type="ECO:0000256" key="3">
    <source>
        <dbReference type="ARBA" id="ARBA00022801"/>
    </source>
</evidence>
<gene>
    <name evidence="9" type="ORF">NDU88_010440</name>
</gene>